<reference evidence="1" key="2">
    <citation type="submission" date="2021-04" db="EMBL/GenBank/DDBJ databases">
        <authorList>
            <person name="Gilroy R."/>
        </authorList>
    </citation>
    <scope>NUCLEOTIDE SEQUENCE</scope>
    <source>
        <strain evidence="1">ChiHjej13B12-752</strain>
    </source>
</reference>
<organism evidence="1 2">
    <name type="scientific">Candidatus Salinicoccus stercoripullorum</name>
    <dbReference type="NCBI Taxonomy" id="2838756"/>
    <lineage>
        <taxon>Bacteria</taxon>
        <taxon>Bacillati</taxon>
        <taxon>Bacillota</taxon>
        <taxon>Bacilli</taxon>
        <taxon>Bacillales</taxon>
        <taxon>Staphylococcaceae</taxon>
        <taxon>Salinicoccus</taxon>
    </lineage>
</organism>
<dbReference type="AlphaFoldDB" id="A0A9D1TZJ2"/>
<sequence length="248" mass="27950">MIVKTVNSYDIHIHGQILRVAERSELGAAPDGFEVKELLLNEPRGSKYMNLLIFHEKDSGDLEISIDSAAGIENGEILVKSFLSSLIDRGRIAGRNRYSVNFDGEMAVYEHEGLEKTPLYEVTGVDGLYNANGKKLKLMETDLRMDIQNITAIKDEIENQNDGSYDYLVLQNDGKHAVAKKNNDILSYPIIEVISLLDDISGGGRMTTLNGEEIKIQNDRFLHRYQLVANSQFYIDSTDIYRKGFVIK</sequence>
<gene>
    <name evidence="1" type="ORF">H9891_06050</name>
</gene>
<evidence type="ECO:0000313" key="2">
    <source>
        <dbReference type="Proteomes" id="UP000823989"/>
    </source>
</evidence>
<proteinExistence type="predicted"/>
<comment type="caution">
    <text evidence="1">The sequence shown here is derived from an EMBL/GenBank/DDBJ whole genome shotgun (WGS) entry which is preliminary data.</text>
</comment>
<accession>A0A9D1TZJ2</accession>
<evidence type="ECO:0000313" key="1">
    <source>
        <dbReference type="EMBL" id="HIW12708.1"/>
    </source>
</evidence>
<dbReference type="EMBL" id="DXHR01000019">
    <property type="protein sequence ID" value="HIW12708.1"/>
    <property type="molecule type" value="Genomic_DNA"/>
</dbReference>
<protein>
    <submittedName>
        <fullName evidence="1">Uncharacterized protein</fullName>
    </submittedName>
</protein>
<dbReference type="Proteomes" id="UP000823989">
    <property type="component" value="Unassembled WGS sequence"/>
</dbReference>
<name>A0A9D1TZJ2_9STAP</name>
<reference evidence="1" key="1">
    <citation type="journal article" date="2021" name="PeerJ">
        <title>Extensive microbial diversity within the chicken gut microbiome revealed by metagenomics and culture.</title>
        <authorList>
            <person name="Gilroy R."/>
            <person name="Ravi A."/>
            <person name="Getino M."/>
            <person name="Pursley I."/>
            <person name="Horton D.L."/>
            <person name="Alikhan N.F."/>
            <person name="Baker D."/>
            <person name="Gharbi K."/>
            <person name="Hall N."/>
            <person name="Watson M."/>
            <person name="Adriaenssens E.M."/>
            <person name="Foster-Nyarko E."/>
            <person name="Jarju S."/>
            <person name="Secka A."/>
            <person name="Antonio M."/>
            <person name="Oren A."/>
            <person name="Chaudhuri R.R."/>
            <person name="La Ragione R."/>
            <person name="Hildebrand F."/>
            <person name="Pallen M.J."/>
        </authorList>
    </citation>
    <scope>NUCLEOTIDE SEQUENCE</scope>
    <source>
        <strain evidence="1">ChiHjej13B12-752</strain>
    </source>
</reference>